<evidence type="ECO:0000256" key="2">
    <source>
        <dbReference type="ARBA" id="ARBA00022475"/>
    </source>
</evidence>
<evidence type="ECO:0000256" key="7">
    <source>
        <dbReference type="SAM" id="Phobius"/>
    </source>
</evidence>
<keyword evidence="2" id="KW-1003">Cell membrane</keyword>
<feature type="compositionally biased region" description="Basic and acidic residues" evidence="6">
    <location>
        <begin position="200"/>
        <end position="212"/>
    </location>
</feature>
<dbReference type="RefSeq" id="WP_073063955.1">
    <property type="nucleotide sequence ID" value="NZ_FRCK01000003.1"/>
</dbReference>
<feature type="transmembrane region" description="Helical" evidence="7">
    <location>
        <begin position="368"/>
        <end position="401"/>
    </location>
</feature>
<dbReference type="Pfam" id="PF02687">
    <property type="entry name" value="FtsX"/>
    <property type="match status" value="1"/>
</dbReference>
<evidence type="ECO:0000313" key="9">
    <source>
        <dbReference type="EMBL" id="SHM04272.1"/>
    </source>
</evidence>
<proteinExistence type="predicted"/>
<dbReference type="InterPro" id="IPR003838">
    <property type="entry name" value="ABC3_permease_C"/>
</dbReference>
<dbReference type="PANTHER" id="PTHR43738:SF2">
    <property type="entry name" value="ABC TRANSPORTER PERMEASE"/>
    <property type="match status" value="1"/>
</dbReference>
<evidence type="ECO:0000256" key="4">
    <source>
        <dbReference type="ARBA" id="ARBA00022989"/>
    </source>
</evidence>
<dbReference type="EMBL" id="FRCK01000003">
    <property type="protein sequence ID" value="SHM04272.1"/>
    <property type="molecule type" value="Genomic_DNA"/>
</dbReference>
<evidence type="ECO:0000259" key="8">
    <source>
        <dbReference type="Pfam" id="PF02687"/>
    </source>
</evidence>
<evidence type="ECO:0000313" key="10">
    <source>
        <dbReference type="Proteomes" id="UP000184444"/>
    </source>
</evidence>
<comment type="subcellular location">
    <subcellularLocation>
        <location evidence="1">Cell membrane</location>
        <topology evidence="1">Multi-pass membrane protein</topology>
    </subcellularLocation>
</comment>
<feature type="region of interest" description="Disordered" evidence="6">
    <location>
        <begin position="199"/>
        <end position="277"/>
    </location>
</feature>
<dbReference type="AlphaFoldDB" id="A0A1M7FJJ2"/>
<keyword evidence="10" id="KW-1185">Reference proteome</keyword>
<feature type="domain" description="ABC3 transporter permease C-terminal" evidence="8">
    <location>
        <begin position="332"/>
        <end position="444"/>
    </location>
</feature>
<protein>
    <submittedName>
        <fullName evidence="9">Putative ABC transport system permease protein</fullName>
    </submittedName>
</protein>
<feature type="transmembrane region" description="Helical" evidence="7">
    <location>
        <begin position="326"/>
        <end position="347"/>
    </location>
</feature>
<dbReference type="OrthoDB" id="9784014at2"/>
<accession>A0A1M7FJJ2</accession>
<sequence>MLRFILADLGRMKAGALVIVALVALAAALGVAVTLQERALRLGSARAADKFELVIGAPGSETQLVLSTVFLQPAALPLVGGDVLAALHDDPRVAWAAPVGFGDFHHGTPVIGTTARLISETAPGMAQGRMFATEGEAVAGALTGLAPGDEITPTHGELGHDHENVRYRITGRLAPTNTPWDRAIMVPIQSVWRVHGMAAGHDHAEDEAHGSLDPDTEGPRQSADHDNPESAAQHLVEGDGHGDLDSAEQEHVEDEAHGSFHPDAPLPEEEGWHGAPGVPAILVKPATIADAYKLRQDYRAQEDTMAVFPAEVLTGLYATLGDARQVLAAVAAAAQALVAVALLLVTLTHVGQRRRQIGALRALGAPRGAIFAMVWGELFALAAAGIALGLGAGVLAARLLSAAIAQRQGFELPVTLTAGDLAGLALLLALAALLSALPAWLAYRQPAVASLRG</sequence>
<dbReference type="GO" id="GO:0005886">
    <property type="term" value="C:plasma membrane"/>
    <property type="evidence" value="ECO:0007669"/>
    <property type="project" value="UniProtKB-SubCell"/>
</dbReference>
<evidence type="ECO:0000256" key="5">
    <source>
        <dbReference type="ARBA" id="ARBA00023136"/>
    </source>
</evidence>
<evidence type="ECO:0000256" key="1">
    <source>
        <dbReference type="ARBA" id="ARBA00004651"/>
    </source>
</evidence>
<dbReference type="Proteomes" id="UP000184444">
    <property type="component" value="Unassembled WGS sequence"/>
</dbReference>
<keyword evidence="3 7" id="KW-0812">Transmembrane</keyword>
<name>A0A1M7FJJ2_9RHOB</name>
<feature type="compositionally biased region" description="Basic and acidic residues" evidence="6">
    <location>
        <begin position="236"/>
        <end position="260"/>
    </location>
</feature>
<feature type="transmembrane region" description="Helical" evidence="7">
    <location>
        <begin position="421"/>
        <end position="443"/>
    </location>
</feature>
<keyword evidence="5 7" id="KW-0472">Membrane</keyword>
<dbReference type="STRING" id="53463.SAMN05444389_10392"/>
<dbReference type="InterPro" id="IPR051125">
    <property type="entry name" value="ABC-4/HrtB_transporter"/>
</dbReference>
<evidence type="ECO:0000256" key="3">
    <source>
        <dbReference type="ARBA" id="ARBA00022692"/>
    </source>
</evidence>
<keyword evidence="4 7" id="KW-1133">Transmembrane helix</keyword>
<gene>
    <name evidence="9" type="ORF">SAMN05444389_10392</name>
</gene>
<dbReference type="PANTHER" id="PTHR43738">
    <property type="entry name" value="ABC TRANSPORTER, MEMBRANE PROTEIN"/>
    <property type="match status" value="1"/>
</dbReference>
<reference evidence="10" key="1">
    <citation type="submission" date="2016-11" db="EMBL/GenBank/DDBJ databases">
        <authorList>
            <person name="Varghese N."/>
            <person name="Submissions S."/>
        </authorList>
    </citation>
    <scope>NUCLEOTIDE SEQUENCE [LARGE SCALE GENOMIC DNA]</scope>
    <source>
        <strain evidence="10">DSM 6637</strain>
    </source>
</reference>
<organism evidence="9 10">
    <name type="scientific">Paracoccus solventivorans</name>
    <dbReference type="NCBI Taxonomy" id="53463"/>
    <lineage>
        <taxon>Bacteria</taxon>
        <taxon>Pseudomonadati</taxon>
        <taxon>Pseudomonadota</taxon>
        <taxon>Alphaproteobacteria</taxon>
        <taxon>Rhodobacterales</taxon>
        <taxon>Paracoccaceae</taxon>
        <taxon>Paracoccus</taxon>
    </lineage>
</organism>
<evidence type="ECO:0000256" key="6">
    <source>
        <dbReference type="SAM" id="MobiDB-lite"/>
    </source>
</evidence>